<organism evidence="2">
    <name type="scientific">Tetraselmis sp. GSL018</name>
    <dbReference type="NCBI Taxonomy" id="582737"/>
    <lineage>
        <taxon>Eukaryota</taxon>
        <taxon>Viridiplantae</taxon>
        <taxon>Chlorophyta</taxon>
        <taxon>core chlorophytes</taxon>
        <taxon>Chlorodendrophyceae</taxon>
        <taxon>Chlorodendrales</taxon>
        <taxon>Chlorodendraceae</taxon>
        <taxon>Tetraselmis</taxon>
    </lineage>
</organism>
<evidence type="ECO:0000256" key="1">
    <source>
        <dbReference type="SAM" id="MobiDB-lite"/>
    </source>
</evidence>
<evidence type="ECO:0000313" key="2">
    <source>
        <dbReference type="EMBL" id="JAC80285.1"/>
    </source>
</evidence>
<dbReference type="EMBL" id="GBEZ01004977">
    <property type="protein sequence ID" value="JAC80285.1"/>
    <property type="molecule type" value="Transcribed_RNA"/>
</dbReference>
<protein>
    <submittedName>
        <fullName evidence="2">Protein embryo defective 2735</fullName>
    </submittedName>
</protein>
<gene>
    <name evidence="2" type="ORF">TSPGSL018_10626</name>
</gene>
<dbReference type="AlphaFoldDB" id="A0A061SBM3"/>
<name>A0A061SBM3_9CHLO</name>
<reference evidence="2" key="1">
    <citation type="submission" date="2014-05" db="EMBL/GenBank/DDBJ databases">
        <title>The transcriptome of the halophilic microalga Tetraselmis sp. GSL018 isolated from the Great Salt Lake, Utah.</title>
        <authorList>
            <person name="Jinkerson R.E."/>
            <person name="D'Adamo S."/>
            <person name="Posewitz M.C."/>
        </authorList>
    </citation>
    <scope>NUCLEOTIDE SEQUENCE</scope>
    <source>
        <strain evidence="2">GSL018</strain>
    </source>
</reference>
<proteinExistence type="predicted"/>
<accession>A0A061SBM3</accession>
<sequence length="150" mass="16832">MAKPQRLWQRVFDYIRKDLSEIIVPSCLPDHPTSEKCRRLSWREIGQVSRTALKAYADSWSSSPSRMEELHREPEFRNSSLLAEIRDEFAQVAKGGAKGLAPYLHRLAHLRAAVVKDSINAFTEGYKDGLSGRTGLGSEGFGRAAERDDG</sequence>
<feature type="region of interest" description="Disordered" evidence="1">
    <location>
        <begin position="129"/>
        <end position="150"/>
    </location>
</feature>